<feature type="domain" description="ABC transmembrane type-1" evidence="9">
    <location>
        <begin position="99"/>
        <end position="312"/>
    </location>
</feature>
<name>A0A2S3ZF70_9MICO</name>
<evidence type="ECO:0000256" key="5">
    <source>
        <dbReference type="ARBA" id="ARBA00022989"/>
    </source>
</evidence>
<feature type="transmembrane region" description="Helical" evidence="7">
    <location>
        <begin position="185"/>
        <end position="208"/>
    </location>
</feature>
<feature type="transmembrane region" description="Helical" evidence="7">
    <location>
        <begin position="99"/>
        <end position="124"/>
    </location>
</feature>
<evidence type="ECO:0000256" key="4">
    <source>
        <dbReference type="ARBA" id="ARBA00022692"/>
    </source>
</evidence>
<dbReference type="Proteomes" id="UP000237340">
    <property type="component" value="Unassembled WGS sequence"/>
</dbReference>
<keyword evidence="3" id="KW-1003">Cell membrane</keyword>
<comment type="subcellular location">
    <subcellularLocation>
        <location evidence="1 7">Cell membrane</location>
        <topology evidence="1 7">Multi-pass membrane protein</topology>
    </subcellularLocation>
</comment>
<feature type="transmembrane region" description="Helical" evidence="7">
    <location>
        <begin position="37"/>
        <end position="61"/>
    </location>
</feature>
<dbReference type="InterPro" id="IPR035906">
    <property type="entry name" value="MetI-like_sf"/>
</dbReference>
<dbReference type="CDD" id="cd06261">
    <property type="entry name" value="TM_PBP2"/>
    <property type="match status" value="1"/>
</dbReference>
<dbReference type="Gene3D" id="1.10.3720.10">
    <property type="entry name" value="MetI-like"/>
    <property type="match status" value="1"/>
</dbReference>
<keyword evidence="2 7" id="KW-0813">Transport</keyword>
<feature type="transmembrane region" description="Helical" evidence="7">
    <location>
        <begin position="136"/>
        <end position="156"/>
    </location>
</feature>
<comment type="similarity">
    <text evidence="7">Belongs to the binding-protein-dependent transport system permease family.</text>
</comment>
<dbReference type="GO" id="GO:0055085">
    <property type="term" value="P:transmembrane transport"/>
    <property type="evidence" value="ECO:0007669"/>
    <property type="project" value="InterPro"/>
</dbReference>
<evidence type="ECO:0000256" key="8">
    <source>
        <dbReference type="SAM" id="MobiDB-lite"/>
    </source>
</evidence>
<evidence type="ECO:0000256" key="7">
    <source>
        <dbReference type="RuleBase" id="RU363032"/>
    </source>
</evidence>
<sequence>MTSLAPLPPTAVATPIPAPRRASAGGSGTRRRTWTAYAFLAPFLVLFATFVVGPAVFGVWISVTDWSPYKTEQSFIGLQNYIDLVTPGSVFFGDFWQSLGATGIFTVASVPFLLVIPLGVALLLNQKIAGGTVFRAIFFAPFVLGVAVIGVIWKYMLDTQSGMINHLLGLIGLPSDIPWTVDVPWAWVSLVGVTVWWTLGFNAVILLAGLKGINTDLYEAAALDGAGAIRKFWNVTLPGLRPVMLFVSTTTILASANMFGQSYLLTKGGPANQTRTAIMYISDQGLSQNNMAAAAAMSYVLFAFLAIISVINFRLQRDKP</sequence>
<proteinExistence type="inferred from homology"/>
<evidence type="ECO:0000256" key="1">
    <source>
        <dbReference type="ARBA" id="ARBA00004651"/>
    </source>
</evidence>
<keyword evidence="5 7" id="KW-1133">Transmembrane helix</keyword>
<feature type="transmembrane region" description="Helical" evidence="7">
    <location>
        <begin position="292"/>
        <end position="313"/>
    </location>
</feature>
<comment type="caution">
    <text evidence="10">The sequence shown here is derived from an EMBL/GenBank/DDBJ whole genome shotgun (WGS) entry which is preliminary data.</text>
</comment>
<dbReference type="InterPro" id="IPR000515">
    <property type="entry name" value="MetI-like"/>
</dbReference>
<dbReference type="Pfam" id="PF00528">
    <property type="entry name" value="BPD_transp_1"/>
    <property type="match status" value="1"/>
</dbReference>
<dbReference type="InterPro" id="IPR051393">
    <property type="entry name" value="ABC_transporter_permease"/>
</dbReference>
<dbReference type="PROSITE" id="PS50928">
    <property type="entry name" value="ABC_TM1"/>
    <property type="match status" value="1"/>
</dbReference>
<dbReference type="AlphaFoldDB" id="A0A2S3ZF70"/>
<organism evidence="10 11">
    <name type="scientific">Cryobacterium zongtaii</name>
    <dbReference type="NCBI Taxonomy" id="1259217"/>
    <lineage>
        <taxon>Bacteria</taxon>
        <taxon>Bacillati</taxon>
        <taxon>Actinomycetota</taxon>
        <taxon>Actinomycetes</taxon>
        <taxon>Micrococcales</taxon>
        <taxon>Microbacteriaceae</taxon>
        <taxon>Cryobacterium</taxon>
    </lineage>
</organism>
<dbReference type="SUPFAM" id="SSF161098">
    <property type="entry name" value="MetI-like"/>
    <property type="match status" value="1"/>
</dbReference>
<dbReference type="PANTHER" id="PTHR30193:SF41">
    <property type="entry name" value="DIACETYLCHITOBIOSE UPTAKE SYSTEM PERMEASE PROTEIN NGCF"/>
    <property type="match status" value="1"/>
</dbReference>
<feature type="region of interest" description="Disordered" evidence="8">
    <location>
        <begin position="1"/>
        <end position="28"/>
    </location>
</feature>
<dbReference type="GO" id="GO:0005886">
    <property type="term" value="C:plasma membrane"/>
    <property type="evidence" value="ECO:0007669"/>
    <property type="project" value="UniProtKB-SubCell"/>
</dbReference>
<gene>
    <name evidence="10" type="ORF">C3B61_10235</name>
</gene>
<keyword evidence="4 7" id="KW-0812">Transmembrane</keyword>
<reference evidence="10 11" key="1">
    <citation type="submission" date="2018-01" db="EMBL/GenBank/DDBJ databases">
        <title>Cryobacterium sp. nov., from glaciers in China.</title>
        <authorList>
            <person name="Liu Q."/>
            <person name="Xin Y.-H."/>
        </authorList>
    </citation>
    <scope>NUCLEOTIDE SEQUENCE [LARGE SCALE GENOMIC DNA]</scope>
    <source>
        <strain evidence="10 11">TMN-42</strain>
    </source>
</reference>
<protein>
    <submittedName>
        <fullName evidence="10">Sugar ABC transporter permease</fullName>
    </submittedName>
</protein>
<dbReference type="PANTHER" id="PTHR30193">
    <property type="entry name" value="ABC TRANSPORTER PERMEASE PROTEIN"/>
    <property type="match status" value="1"/>
</dbReference>
<accession>A0A2S3ZF70</accession>
<dbReference type="EMBL" id="PPXD01000015">
    <property type="protein sequence ID" value="POH65266.1"/>
    <property type="molecule type" value="Genomic_DNA"/>
</dbReference>
<evidence type="ECO:0000256" key="2">
    <source>
        <dbReference type="ARBA" id="ARBA00022448"/>
    </source>
</evidence>
<evidence type="ECO:0000256" key="3">
    <source>
        <dbReference type="ARBA" id="ARBA00022475"/>
    </source>
</evidence>
<feature type="compositionally biased region" description="Low complexity" evidence="8">
    <location>
        <begin position="10"/>
        <end position="24"/>
    </location>
</feature>
<evidence type="ECO:0000259" key="9">
    <source>
        <dbReference type="PROSITE" id="PS50928"/>
    </source>
</evidence>
<keyword evidence="11" id="KW-1185">Reference proteome</keyword>
<evidence type="ECO:0000313" key="10">
    <source>
        <dbReference type="EMBL" id="POH65266.1"/>
    </source>
</evidence>
<keyword evidence="6 7" id="KW-0472">Membrane</keyword>
<feature type="transmembrane region" description="Helical" evidence="7">
    <location>
        <begin position="240"/>
        <end position="260"/>
    </location>
</feature>
<evidence type="ECO:0000313" key="11">
    <source>
        <dbReference type="Proteomes" id="UP000237340"/>
    </source>
</evidence>
<evidence type="ECO:0000256" key="6">
    <source>
        <dbReference type="ARBA" id="ARBA00023136"/>
    </source>
</evidence>